<comment type="caution">
    <text evidence="2">The sequence shown here is derived from an EMBL/GenBank/DDBJ whole genome shotgun (WGS) entry which is preliminary data.</text>
</comment>
<protein>
    <recommendedName>
        <fullName evidence="1">DUF4216 domain-containing protein</fullName>
    </recommendedName>
</protein>
<evidence type="ECO:0000259" key="1">
    <source>
        <dbReference type="Pfam" id="PF13952"/>
    </source>
</evidence>
<sequence>MEWLKLKNPHQFKDKSGSRMNTCKHLHIGFEKRYRIGDTIFNYDWVENKNGIIVDDLGFTLVDFNKIAHKSNPFILASQAKQGFYVQDQLDPRWSIVLSTPQKDFLDKEGGDDLVGNSIEHHPFKGTLLEVETFDAMDDSDAICIRGDCEGIWIENKSSM</sequence>
<feature type="domain" description="DUF4216" evidence="1">
    <location>
        <begin position="40"/>
        <end position="97"/>
    </location>
</feature>
<reference evidence="2 3" key="1">
    <citation type="journal article" date="2018" name="PLoS Genet.">
        <title>Population sequencing reveals clonal diversity and ancestral inbreeding in the grapevine cultivar Chardonnay.</title>
        <authorList>
            <person name="Roach M.J."/>
            <person name="Johnson D.L."/>
            <person name="Bohlmann J."/>
            <person name="van Vuuren H.J."/>
            <person name="Jones S.J."/>
            <person name="Pretorius I.S."/>
            <person name="Schmidt S.A."/>
            <person name="Borneman A.R."/>
        </authorList>
    </citation>
    <scope>NUCLEOTIDE SEQUENCE [LARGE SCALE GENOMIC DNA]</scope>
    <source>
        <strain evidence="3">cv. Chardonnay</strain>
        <tissue evidence="2">Leaf</tissue>
    </source>
</reference>
<proteinExistence type="predicted"/>
<dbReference type="EMBL" id="QGNW01000163">
    <property type="protein sequence ID" value="RVW89528.1"/>
    <property type="molecule type" value="Genomic_DNA"/>
</dbReference>
<dbReference type="PANTHER" id="PTHR48258:SF3">
    <property type="entry name" value="FK506-BINDING PROTEIN 4-LIKE ISOFORM X1"/>
    <property type="match status" value="1"/>
</dbReference>
<dbReference type="InterPro" id="IPR025312">
    <property type="entry name" value="DUF4216"/>
</dbReference>
<accession>A0A438HYI1</accession>
<evidence type="ECO:0000313" key="2">
    <source>
        <dbReference type="EMBL" id="RVW89528.1"/>
    </source>
</evidence>
<evidence type="ECO:0000313" key="3">
    <source>
        <dbReference type="Proteomes" id="UP000288805"/>
    </source>
</evidence>
<organism evidence="2 3">
    <name type="scientific">Vitis vinifera</name>
    <name type="common">Grape</name>
    <dbReference type="NCBI Taxonomy" id="29760"/>
    <lineage>
        <taxon>Eukaryota</taxon>
        <taxon>Viridiplantae</taxon>
        <taxon>Streptophyta</taxon>
        <taxon>Embryophyta</taxon>
        <taxon>Tracheophyta</taxon>
        <taxon>Spermatophyta</taxon>
        <taxon>Magnoliopsida</taxon>
        <taxon>eudicotyledons</taxon>
        <taxon>Gunneridae</taxon>
        <taxon>Pentapetalae</taxon>
        <taxon>rosids</taxon>
        <taxon>Vitales</taxon>
        <taxon>Vitaceae</taxon>
        <taxon>Viteae</taxon>
        <taxon>Vitis</taxon>
    </lineage>
</organism>
<dbReference type="Proteomes" id="UP000288805">
    <property type="component" value="Unassembled WGS sequence"/>
</dbReference>
<dbReference type="Pfam" id="PF13952">
    <property type="entry name" value="DUF4216"/>
    <property type="match status" value="1"/>
</dbReference>
<name>A0A438HYI1_VITVI</name>
<gene>
    <name evidence="2" type="ORF">CK203_043583</name>
</gene>
<dbReference type="PANTHER" id="PTHR48258">
    <property type="entry name" value="DUF4218 DOMAIN-CONTAINING PROTEIN-RELATED"/>
    <property type="match status" value="1"/>
</dbReference>
<dbReference type="AlphaFoldDB" id="A0A438HYI1"/>